<organism evidence="3 4">
    <name type="scientific">Staurois parvus</name>
    <dbReference type="NCBI Taxonomy" id="386267"/>
    <lineage>
        <taxon>Eukaryota</taxon>
        <taxon>Metazoa</taxon>
        <taxon>Chordata</taxon>
        <taxon>Craniata</taxon>
        <taxon>Vertebrata</taxon>
        <taxon>Euteleostomi</taxon>
        <taxon>Amphibia</taxon>
        <taxon>Batrachia</taxon>
        <taxon>Anura</taxon>
        <taxon>Neobatrachia</taxon>
        <taxon>Ranoidea</taxon>
        <taxon>Ranidae</taxon>
        <taxon>Staurois</taxon>
    </lineage>
</organism>
<evidence type="ECO:0000256" key="2">
    <source>
        <dbReference type="SAM" id="SignalP"/>
    </source>
</evidence>
<dbReference type="Proteomes" id="UP001162483">
    <property type="component" value="Unassembled WGS sequence"/>
</dbReference>
<evidence type="ECO:0000313" key="3">
    <source>
        <dbReference type="EMBL" id="CAI9573334.1"/>
    </source>
</evidence>
<evidence type="ECO:0000256" key="1">
    <source>
        <dbReference type="SAM" id="MobiDB-lite"/>
    </source>
</evidence>
<feature type="signal peptide" evidence="2">
    <location>
        <begin position="1"/>
        <end position="22"/>
    </location>
</feature>
<dbReference type="EMBL" id="CATNWA010014556">
    <property type="protein sequence ID" value="CAI9573334.1"/>
    <property type="molecule type" value="Genomic_DNA"/>
</dbReference>
<reference evidence="3" key="1">
    <citation type="submission" date="2023-05" db="EMBL/GenBank/DDBJ databases">
        <authorList>
            <person name="Stuckert A."/>
        </authorList>
    </citation>
    <scope>NUCLEOTIDE SEQUENCE</scope>
</reference>
<keyword evidence="4" id="KW-1185">Reference proteome</keyword>
<feature type="region of interest" description="Disordered" evidence="1">
    <location>
        <begin position="34"/>
        <end position="65"/>
    </location>
</feature>
<evidence type="ECO:0000313" key="4">
    <source>
        <dbReference type="Proteomes" id="UP001162483"/>
    </source>
</evidence>
<comment type="caution">
    <text evidence="3">The sequence shown here is derived from an EMBL/GenBank/DDBJ whole genome shotgun (WGS) entry which is preliminary data.</text>
</comment>
<gene>
    <name evidence="3" type="ORF">SPARVUS_LOCUS7661698</name>
</gene>
<protein>
    <recommendedName>
        <fullName evidence="5">Secreted protein</fullName>
    </recommendedName>
</protein>
<evidence type="ECO:0008006" key="5">
    <source>
        <dbReference type="Google" id="ProtNLM"/>
    </source>
</evidence>
<sequence length="65" mass="6799">MPLPLGVMLVIVSLAMPRGICSSATAGGQQFDTRDAIYTDPKPGGPNLLKSKGHLSDLVSGHRPQ</sequence>
<proteinExistence type="predicted"/>
<name>A0ABN9DMY7_9NEOB</name>
<keyword evidence="2" id="KW-0732">Signal</keyword>
<accession>A0ABN9DMY7</accession>
<feature type="chain" id="PRO_5047474924" description="Secreted protein" evidence="2">
    <location>
        <begin position="23"/>
        <end position="65"/>
    </location>
</feature>